<evidence type="ECO:0000313" key="3">
    <source>
        <dbReference type="Proteomes" id="UP001374893"/>
    </source>
</evidence>
<sequence>MNELIPGEQEPELRRLVDGLLDDTLSPGDRERLEERLRRDKSAVDYCAERLRFHVELEEACDPVRLELSQHRHLLIEGRGEGRRVVIGETHVARLGNRHSEMVLPLEQSESKRSARRGPALGIALAVGFAAVIALLLLKPWEHARTIVMQSGGPDGPLWVRKPSGPDEMRFWMRNMVWNHHYSIEEIEAATGMAGDEIRSTLSSLEIFEANAPERWSGLRIAPYPGGRHPRTGYKAAAINPQRETKVSVFAPWDRRSYAVVDLPEALHDPGGYYYLAHTDVPTVWTKMNVHLKPLEWTRDPDGSLSYRRELPNKLAFGAKVRVEDEAVRMSLSVTNGTLEKISKLRGQVCVLLARLDGFNGQTNANKVTKNGYVACHDESRKRWIITAWEPTDRFNAIQHCPCMHADPGFPDIAPGETVSVTGWLSFFEGEDLDAELARIEETGWRGTSN</sequence>
<accession>A0ABM7RFS1</accession>
<protein>
    <submittedName>
        <fullName evidence="2">Uncharacterized protein</fullName>
    </submittedName>
</protein>
<dbReference type="RefSeq" id="WP_338690503.1">
    <property type="nucleotide sequence ID" value="NZ_AP024702.1"/>
</dbReference>
<keyword evidence="1" id="KW-0472">Membrane</keyword>
<gene>
    <name evidence="2" type="ORF">HAHE_18950</name>
</gene>
<evidence type="ECO:0000256" key="1">
    <source>
        <dbReference type="SAM" id="Phobius"/>
    </source>
</evidence>
<reference evidence="2 3" key="1">
    <citation type="submission" date="2021-06" db="EMBL/GenBank/DDBJ databases">
        <title>Complete genome of Haloferula helveola possessing various polysaccharide degrading enzymes.</title>
        <authorList>
            <person name="Takami H."/>
            <person name="Huang C."/>
            <person name="Hamasaki K."/>
        </authorList>
    </citation>
    <scope>NUCLEOTIDE SEQUENCE [LARGE SCALE GENOMIC DNA]</scope>
    <source>
        <strain evidence="2 3">CN-1</strain>
    </source>
</reference>
<name>A0ABM7RFS1_9BACT</name>
<keyword evidence="1" id="KW-0812">Transmembrane</keyword>
<feature type="transmembrane region" description="Helical" evidence="1">
    <location>
        <begin position="120"/>
        <end position="141"/>
    </location>
</feature>
<evidence type="ECO:0000313" key="2">
    <source>
        <dbReference type="EMBL" id="BCX47987.1"/>
    </source>
</evidence>
<keyword evidence="3" id="KW-1185">Reference proteome</keyword>
<keyword evidence="1" id="KW-1133">Transmembrane helix</keyword>
<organism evidence="2 3">
    <name type="scientific">Haloferula helveola</name>
    <dbReference type="NCBI Taxonomy" id="490095"/>
    <lineage>
        <taxon>Bacteria</taxon>
        <taxon>Pseudomonadati</taxon>
        <taxon>Verrucomicrobiota</taxon>
        <taxon>Verrucomicrobiia</taxon>
        <taxon>Verrucomicrobiales</taxon>
        <taxon>Verrucomicrobiaceae</taxon>
        <taxon>Haloferula</taxon>
    </lineage>
</organism>
<proteinExistence type="predicted"/>
<dbReference type="EMBL" id="AP024702">
    <property type="protein sequence ID" value="BCX47987.1"/>
    <property type="molecule type" value="Genomic_DNA"/>
</dbReference>
<dbReference type="Proteomes" id="UP001374893">
    <property type="component" value="Chromosome"/>
</dbReference>